<organism evidence="1 2">
    <name type="scientific">Pistacia atlantica</name>
    <dbReference type="NCBI Taxonomy" id="434234"/>
    <lineage>
        <taxon>Eukaryota</taxon>
        <taxon>Viridiplantae</taxon>
        <taxon>Streptophyta</taxon>
        <taxon>Embryophyta</taxon>
        <taxon>Tracheophyta</taxon>
        <taxon>Spermatophyta</taxon>
        <taxon>Magnoliopsida</taxon>
        <taxon>eudicotyledons</taxon>
        <taxon>Gunneridae</taxon>
        <taxon>Pentapetalae</taxon>
        <taxon>rosids</taxon>
        <taxon>malvids</taxon>
        <taxon>Sapindales</taxon>
        <taxon>Anacardiaceae</taxon>
        <taxon>Pistacia</taxon>
    </lineage>
</organism>
<gene>
    <name evidence="1" type="ORF">Patl1_33479</name>
</gene>
<dbReference type="Proteomes" id="UP001164250">
    <property type="component" value="Chromosome 15"/>
</dbReference>
<comment type="caution">
    <text evidence="1">The sequence shown here is derived from an EMBL/GenBank/DDBJ whole genome shotgun (WGS) entry which is preliminary data.</text>
</comment>
<evidence type="ECO:0000313" key="2">
    <source>
        <dbReference type="Proteomes" id="UP001164250"/>
    </source>
</evidence>
<reference evidence="2" key="1">
    <citation type="journal article" date="2023" name="G3 (Bethesda)">
        <title>Genome assembly and association tests identify interacting loci associated with vigor, precocity, and sex in interspecific pistachio rootstocks.</title>
        <authorList>
            <person name="Palmer W."/>
            <person name="Jacygrad E."/>
            <person name="Sagayaradj S."/>
            <person name="Cavanaugh K."/>
            <person name="Han R."/>
            <person name="Bertier L."/>
            <person name="Beede B."/>
            <person name="Kafkas S."/>
            <person name="Golino D."/>
            <person name="Preece J."/>
            <person name="Michelmore R."/>
        </authorList>
    </citation>
    <scope>NUCLEOTIDE SEQUENCE [LARGE SCALE GENOMIC DNA]</scope>
</reference>
<protein>
    <submittedName>
        <fullName evidence="1">Uncharacterized protein</fullName>
    </submittedName>
</protein>
<sequence length="48" mass="5898">MSFPRRKIVFSSKLPRSHPWRQIDRKNNRKIKPHSCVRFSYLNKAWIS</sequence>
<name>A0ACC0ZWN9_9ROSI</name>
<proteinExistence type="predicted"/>
<evidence type="ECO:0000313" key="1">
    <source>
        <dbReference type="EMBL" id="KAJ0076411.1"/>
    </source>
</evidence>
<accession>A0ACC0ZWN9</accession>
<keyword evidence="2" id="KW-1185">Reference proteome</keyword>
<dbReference type="EMBL" id="CM047910">
    <property type="protein sequence ID" value="KAJ0076411.1"/>
    <property type="molecule type" value="Genomic_DNA"/>
</dbReference>